<protein>
    <recommendedName>
        <fullName evidence="3">SET domain-containing protein</fullName>
    </recommendedName>
</protein>
<gene>
    <name evidence="4" type="ORF">B0T14DRAFT_602675</name>
</gene>
<dbReference type="SMART" id="SM00317">
    <property type="entry name" value="SET"/>
    <property type="match status" value="1"/>
</dbReference>
<dbReference type="InterPro" id="IPR001214">
    <property type="entry name" value="SET_dom"/>
</dbReference>
<keyword evidence="5" id="KW-1185">Reference proteome</keyword>
<dbReference type="Gene3D" id="2.170.270.10">
    <property type="entry name" value="SET domain"/>
    <property type="match status" value="1"/>
</dbReference>
<feature type="domain" description="SET" evidence="3">
    <location>
        <begin position="146"/>
        <end position="320"/>
    </location>
</feature>
<dbReference type="Proteomes" id="UP001175000">
    <property type="component" value="Unassembled WGS sequence"/>
</dbReference>
<evidence type="ECO:0000313" key="4">
    <source>
        <dbReference type="EMBL" id="KAK0624315.1"/>
    </source>
</evidence>
<dbReference type="EMBL" id="JAULSU010000003">
    <property type="protein sequence ID" value="KAK0624315.1"/>
    <property type="molecule type" value="Genomic_DNA"/>
</dbReference>
<dbReference type="PANTHER" id="PTHR47332">
    <property type="entry name" value="SET DOMAIN-CONTAINING PROTEIN 5"/>
    <property type="match status" value="1"/>
</dbReference>
<sequence length="481" mass="52047">MRARNNIARLLCLTLSAALTSASTPSAHGASLFVCPALDISTSCPLYQPPQTPNQTSPPPSSAPQQPPPDSGPESPPKPSTSPSPWSRGPICRRAGHSEYCAFTHSTFSSNTSISLITTPSRILLLGSQPPLNLTLPSDQSPPAIPPPYKDIFIPGKGIGLVASEPIRSGRLVMAATPAVMVDDKAFRGLRKGDLAMLLGQAIVQLPAEHSGRFMNLSADARAGDEGEGQLDRVWKIFSTNAFRTPVVGVGVGADGTVEGEKVEGWEREMDFQSSFVEVSRLNHACSPNLGYYFDSATLSHKVYAVKDILPGEELTISYVDVLQPSTTRQSLLAKTWSFACTCPRCTLEPHLLAESDSRADSMLSLRRELDDYSSSASPQKAELLITLYVLEGLQVRIYEAYYRAALEWNGVGDSGRALKYARLCLDRGLLLRGPNRPFVDSMKELVANPTGHWSWRFRVKSSTKEANGQEGSGNGNENEG</sequence>
<evidence type="ECO:0000256" key="2">
    <source>
        <dbReference type="SAM" id="SignalP"/>
    </source>
</evidence>
<dbReference type="PROSITE" id="PS50280">
    <property type="entry name" value="SET"/>
    <property type="match status" value="1"/>
</dbReference>
<dbReference type="InterPro" id="IPR011990">
    <property type="entry name" value="TPR-like_helical_dom_sf"/>
</dbReference>
<name>A0AA39WZY0_9PEZI</name>
<dbReference type="SUPFAM" id="SSF82199">
    <property type="entry name" value="SET domain"/>
    <property type="match status" value="1"/>
</dbReference>
<dbReference type="CDD" id="cd20071">
    <property type="entry name" value="SET_SMYD"/>
    <property type="match status" value="1"/>
</dbReference>
<dbReference type="InterPro" id="IPR053185">
    <property type="entry name" value="SET_domain_protein"/>
</dbReference>
<dbReference type="Pfam" id="PF00856">
    <property type="entry name" value="SET"/>
    <property type="match status" value="1"/>
</dbReference>
<evidence type="ECO:0000256" key="1">
    <source>
        <dbReference type="SAM" id="MobiDB-lite"/>
    </source>
</evidence>
<feature type="region of interest" description="Disordered" evidence="1">
    <location>
        <begin position="46"/>
        <end position="89"/>
    </location>
</feature>
<dbReference type="AlphaFoldDB" id="A0AA39WZY0"/>
<proteinExistence type="predicted"/>
<feature type="compositionally biased region" description="Pro residues" evidence="1">
    <location>
        <begin position="47"/>
        <end position="82"/>
    </location>
</feature>
<dbReference type="Gene3D" id="1.25.40.10">
    <property type="entry name" value="Tetratricopeptide repeat domain"/>
    <property type="match status" value="1"/>
</dbReference>
<accession>A0AA39WZY0</accession>
<dbReference type="PANTHER" id="PTHR47332:SF6">
    <property type="entry name" value="SET DOMAIN-CONTAINING PROTEIN"/>
    <property type="match status" value="1"/>
</dbReference>
<feature type="chain" id="PRO_5041432277" description="SET domain-containing protein" evidence="2">
    <location>
        <begin position="23"/>
        <end position="481"/>
    </location>
</feature>
<evidence type="ECO:0000313" key="5">
    <source>
        <dbReference type="Proteomes" id="UP001175000"/>
    </source>
</evidence>
<feature type="signal peptide" evidence="2">
    <location>
        <begin position="1"/>
        <end position="22"/>
    </location>
</feature>
<dbReference type="InterPro" id="IPR046341">
    <property type="entry name" value="SET_dom_sf"/>
</dbReference>
<comment type="caution">
    <text evidence="4">The sequence shown here is derived from an EMBL/GenBank/DDBJ whole genome shotgun (WGS) entry which is preliminary data.</text>
</comment>
<reference evidence="4" key="1">
    <citation type="submission" date="2023-06" db="EMBL/GenBank/DDBJ databases">
        <title>Genome-scale phylogeny and comparative genomics of the fungal order Sordariales.</title>
        <authorList>
            <consortium name="Lawrence Berkeley National Laboratory"/>
            <person name="Hensen N."/>
            <person name="Bonometti L."/>
            <person name="Westerberg I."/>
            <person name="Brannstrom I.O."/>
            <person name="Guillou S."/>
            <person name="Cros-Aarteil S."/>
            <person name="Calhoun S."/>
            <person name="Haridas S."/>
            <person name="Kuo A."/>
            <person name="Mondo S."/>
            <person name="Pangilinan J."/>
            <person name="Riley R."/>
            <person name="Labutti K."/>
            <person name="Andreopoulos B."/>
            <person name="Lipzen A."/>
            <person name="Chen C."/>
            <person name="Yanf M."/>
            <person name="Daum C."/>
            <person name="Ng V."/>
            <person name="Clum A."/>
            <person name="Steindorff A."/>
            <person name="Ohm R."/>
            <person name="Martin F."/>
            <person name="Silar P."/>
            <person name="Natvig D."/>
            <person name="Lalanne C."/>
            <person name="Gautier V."/>
            <person name="Ament-Velasquez S.L."/>
            <person name="Kruys A."/>
            <person name="Hutchinson M.I."/>
            <person name="Powell A.J."/>
            <person name="Barry K."/>
            <person name="Miller A.N."/>
            <person name="Grigoriev I.V."/>
            <person name="Debuchy R."/>
            <person name="Gladieux P."/>
            <person name="Thoren M.H."/>
            <person name="Johannesson H."/>
        </authorList>
    </citation>
    <scope>NUCLEOTIDE SEQUENCE</scope>
    <source>
        <strain evidence="4">CBS 606.72</strain>
    </source>
</reference>
<evidence type="ECO:0000259" key="3">
    <source>
        <dbReference type="PROSITE" id="PS50280"/>
    </source>
</evidence>
<organism evidence="4 5">
    <name type="scientific">Immersiella caudata</name>
    <dbReference type="NCBI Taxonomy" id="314043"/>
    <lineage>
        <taxon>Eukaryota</taxon>
        <taxon>Fungi</taxon>
        <taxon>Dikarya</taxon>
        <taxon>Ascomycota</taxon>
        <taxon>Pezizomycotina</taxon>
        <taxon>Sordariomycetes</taxon>
        <taxon>Sordariomycetidae</taxon>
        <taxon>Sordariales</taxon>
        <taxon>Lasiosphaeriaceae</taxon>
        <taxon>Immersiella</taxon>
    </lineage>
</organism>
<keyword evidence="2" id="KW-0732">Signal</keyword>